<protein>
    <submittedName>
        <fullName evidence="3">BTB/POZ domain</fullName>
    </submittedName>
</protein>
<dbReference type="Gene3D" id="3.30.710.10">
    <property type="entry name" value="Potassium Channel Kv1.1, Chain A"/>
    <property type="match status" value="1"/>
</dbReference>
<gene>
    <name evidence="3" type="ORF">QE152_g3599</name>
</gene>
<dbReference type="Proteomes" id="UP001458880">
    <property type="component" value="Unassembled WGS sequence"/>
</dbReference>
<dbReference type="SMART" id="SM00225">
    <property type="entry name" value="BTB"/>
    <property type="match status" value="1"/>
</dbReference>
<dbReference type="Pfam" id="PF00651">
    <property type="entry name" value="BTB"/>
    <property type="match status" value="1"/>
</dbReference>
<sequence length="323" mass="37640">MAQTELLKLQQHLKLLKEEYALIQNRYNDLEAKYQNLSALAPDENEEDTFTSGLIQNRYNDLEAKYQNLSALAPDENEEDTFTSRLLALIRNLYSSETYSDIKIKLKDKEINCHKIILNARSNEWNEAFLSNKAVLNWEGVESEVGEKIIYWLYTNEINLKSDDLTLKVLVQAHDFQLVNLVRKCEEVLTKNVTVTNCVMFYSVAEQIGAVKLREFCSEVISIYWNELKPKDFEHMSGALLTKMLKEKTKLPLHSAVRLLREDVIFLLLKEKTKLPLHSAVRLLREDVIFLLLIENASKVSWRLYLNMLLQFYLSLSERSNVI</sequence>
<keyword evidence="4" id="KW-1185">Reference proteome</keyword>
<evidence type="ECO:0000313" key="3">
    <source>
        <dbReference type="EMBL" id="KAK9753206.1"/>
    </source>
</evidence>
<dbReference type="SUPFAM" id="SSF54695">
    <property type="entry name" value="POZ domain"/>
    <property type="match status" value="1"/>
</dbReference>
<proteinExistence type="predicted"/>
<keyword evidence="1" id="KW-0175">Coiled coil</keyword>
<dbReference type="AlphaFoldDB" id="A0AAW1N3L6"/>
<dbReference type="InterPro" id="IPR011333">
    <property type="entry name" value="SKP1/BTB/POZ_sf"/>
</dbReference>
<accession>A0AAW1N3L6</accession>
<reference evidence="3 4" key="1">
    <citation type="journal article" date="2024" name="BMC Genomics">
        <title>De novo assembly and annotation of Popillia japonica's genome with initial clues to its potential as an invasive pest.</title>
        <authorList>
            <person name="Cucini C."/>
            <person name="Boschi S."/>
            <person name="Funari R."/>
            <person name="Cardaioli E."/>
            <person name="Iannotti N."/>
            <person name="Marturano G."/>
            <person name="Paoli F."/>
            <person name="Bruttini M."/>
            <person name="Carapelli A."/>
            <person name="Frati F."/>
            <person name="Nardi F."/>
        </authorList>
    </citation>
    <scope>NUCLEOTIDE SEQUENCE [LARGE SCALE GENOMIC DNA]</scope>
    <source>
        <strain evidence="3">DMR45628</strain>
    </source>
</reference>
<evidence type="ECO:0000256" key="1">
    <source>
        <dbReference type="SAM" id="Coils"/>
    </source>
</evidence>
<comment type="caution">
    <text evidence="3">The sequence shown here is derived from an EMBL/GenBank/DDBJ whole genome shotgun (WGS) entry which is preliminary data.</text>
</comment>
<name>A0AAW1N3L6_POPJA</name>
<feature type="coiled-coil region" evidence="1">
    <location>
        <begin position="6"/>
        <end position="79"/>
    </location>
</feature>
<dbReference type="InterPro" id="IPR000210">
    <property type="entry name" value="BTB/POZ_dom"/>
</dbReference>
<organism evidence="3 4">
    <name type="scientific">Popillia japonica</name>
    <name type="common">Japanese beetle</name>
    <dbReference type="NCBI Taxonomy" id="7064"/>
    <lineage>
        <taxon>Eukaryota</taxon>
        <taxon>Metazoa</taxon>
        <taxon>Ecdysozoa</taxon>
        <taxon>Arthropoda</taxon>
        <taxon>Hexapoda</taxon>
        <taxon>Insecta</taxon>
        <taxon>Pterygota</taxon>
        <taxon>Neoptera</taxon>
        <taxon>Endopterygota</taxon>
        <taxon>Coleoptera</taxon>
        <taxon>Polyphaga</taxon>
        <taxon>Scarabaeiformia</taxon>
        <taxon>Scarabaeidae</taxon>
        <taxon>Rutelinae</taxon>
        <taxon>Popillia</taxon>
    </lineage>
</organism>
<dbReference type="SUPFAM" id="SSF46966">
    <property type="entry name" value="Spectrin repeat"/>
    <property type="match status" value="1"/>
</dbReference>
<feature type="domain" description="BTB" evidence="2">
    <location>
        <begin position="100"/>
        <end position="162"/>
    </location>
</feature>
<dbReference type="PROSITE" id="PS50097">
    <property type="entry name" value="BTB"/>
    <property type="match status" value="1"/>
</dbReference>
<dbReference type="PANTHER" id="PTHR24413">
    <property type="entry name" value="SPECKLE-TYPE POZ PROTEIN"/>
    <property type="match status" value="1"/>
</dbReference>
<dbReference type="EMBL" id="JASPKY010000015">
    <property type="protein sequence ID" value="KAK9753206.1"/>
    <property type="molecule type" value="Genomic_DNA"/>
</dbReference>
<evidence type="ECO:0000259" key="2">
    <source>
        <dbReference type="PROSITE" id="PS50097"/>
    </source>
</evidence>
<evidence type="ECO:0000313" key="4">
    <source>
        <dbReference type="Proteomes" id="UP001458880"/>
    </source>
</evidence>